<dbReference type="AlphaFoldDB" id="A0A081P499"/>
<dbReference type="PANTHER" id="PTHR42801:SF7">
    <property type="entry name" value="SLL1159 PROTEIN"/>
    <property type="match status" value="1"/>
</dbReference>
<comment type="catalytic activity">
    <reaction evidence="11">
        <text>a hydroperoxide + [thioredoxin]-dithiol = an alcohol + [thioredoxin]-disulfide + H2O</text>
        <dbReference type="Rhea" id="RHEA:62620"/>
        <dbReference type="Rhea" id="RHEA-COMP:10698"/>
        <dbReference type="Rhea" id="RHEA-COMP:10700"/>
        <dbReference type="ChEBI" id="CHEBI:15377"/>
        <dbReference type="ChEBI" id="CHEBI:29950"/>
        <dbReference type="ChEBI" id="CHEBI:30879"/>
        <dbReference type="ChEBI" id="CHEBI:35924"/>
        <dbReference type="ChEBI" id="CHEBI:50058"/>
        <dbReference type="EC" id="1.11.1.24"/>
    </reaction>
</comment>
<dbReference type="PANTHER" id="PTHR42801">
    <property type="entry name" value="THIOREDOXIN-DEPENDENT PEROXIDE REDUCTASE"/>
    <property type="match status" value="1"/>
</dbReference>
<dbReference type="EC" id="1.11.1.24" evidence="2"/>
<evidence type="ECO:0000256" key="11">
    <source>
        <dbReference type="ARBA" id="ARBA00049091"/>
    </source>
</evidence>
<evidence type="ECO:0000256" key="8">
    <source>
        <dbReference type="ARBA" id="ARBA00032824"/>
    </source>
</evidence>
<evidence type="ECO:0000256" key="4">
    <source>
        <dbReference type="ARBA" id="ARBA00022862"/>
    </source>
</evidence>
<evidence type="ECO:0000256" key="3">
    <source>
        <dbReference type="ARBA" id="ARBA00022559"/>
    </source>
</evidence>
<dbReference type="Pfam" id="PF00578">
    <property type="entry name" value="AhpC-TSA"/>
    <property type="match status" value="1"/>
</dbReference>
<reference evidence="13 14" key="1">
    <citation type="submission" date="2014-06" db="EMBL/GenBank/DDBJ databases">
        <title>Draft genome sequence of Paenibacillus sp. MSt1.</title>
        <authorList>
            <person name="Aw Y.K."/>
            <person name="Ong K.S."/>
            <person name="Gan H.M."/>
            <person name="Lee S.M."/>
        </authorList>
    </citation>
    <scope>NUCLEOTIDE SEQUENCE [LARGE SCALE GENOMIC DNA]</scope>
    <source>
        <strain evidence="13 14">MSt1</strain>
    </source>
</reference>
<dbReference type="CDD" id="cd02970">
    <property type="entry name" value="PRX_like2"/>
    <property type="match status" value="1"/>
</dbReference>
<keyword evidence="5" id="KW-0560">Oxidoreductase</keyword>
<keyword evidence="7" id="KW-0676">Redox-active center</keyword>
<evidence type="ECO:0000256" key="5">
    <source>
        <dbReference type="ARBA" id="ARBA00023002"/>
    </source>
</evidence>
<gene>
    <name evidence="13" type="ORF">ET33_02020</name>
</gene>
<evidence type="ECO:0000313" key="13">
    <source>
        <dbReference type="EMBL" id="KEQ25522.1"/>
    </source>
</evidence>
<dbReference type="InterPro" id="IPR000866">
    <property type="entry name" value="AhpC/TSA"/>
</dbReference>
<evidence type="ECO:0000256" key="10">
    <source>
        <dbReference type="ARBA" id="ARBA00041373"/>
    </source>
</evidence>
<feature type="domain" description="Thioredoxin" evidence="12">
    <location>
        <begin position="48"/>
        <end position="221"/>
    </location>
</feature>
<dbReference type="PROSITE" id="PS51352">
    <property type="entry name" value="THIOREDOXIN_2"/>
    <property type="match status" value="1"/>
</dbReference>
<evidence type="ECO:0000256" key="6">
    <source>
        <dbReference type="ARBA" id="ARBA00023157"/>
    </source>
</evidence>
<dbReference type="eggNOG" id="COG1225">
    <property type="taxonomic scope" value="Bacteria"/>
</dbReference>
<protein>
    <recommendedName>
        <fullName evidence="2">thioredoxin-dependent peroxiredoxin</fullName>
        <ecNumber evidence="2">1.11.1.24</ecNumber>
    </recommendedName>
    <alternativeName>
        <fullName evidence="10">Bacterioferritin comigratory protein</fullName>
    </alternativeName>
    <alternativeName>
        <fullName evidence="8">Thioredoxin peroxidase</fullName>
    </alternativeName>
</protein>
<accession>A0A081P499</accession>
<sequence length="221" mass="24934">MEKMPFQKLQSELEAATAQMEQLLPQEVLDAFDMSIRELRESGVGTGLELGTQAPDFTLIDHTGSKITLSEETAKGPVVLTFYRGAWCPFCNLQLLAYQRIWNDLQAAGAQLIAVSPQTPDQSILLNEKHRFSFPILSDVHNQTAEKYNLKFRIPDHLHDIYRSLGITLDAFNGDHSWEFPVPATFVIDKARIIRAAQVDADYKNRMEPAEIMQILNSISS</sequence>
<evidence type="ECO:0000259" key="12">
    <source>
        <dbReference type="PROSITE" id="PS51352"/>
    </source>
</evidence>
<dbReference type="InterPro" id="IPR036249">
    <property type="entry name" value="Thioredoxin-like_sf"/>
</dbReference>
<comment type="caution">
    <text evidence="13">The sequence shown here is derived from an EMBL/GenBank/DDBJ whole genome shotgun (WGS) entry which is preliminary data.</text>
</comment>
<dbReference type="GO" id="GO:0034599">
    <property type="term" value="P:cellular response to oxidative stress"/>
    <property type="evidence" value="ECO:0007669"/>
    <property type="project" value="TreeGrafter"/>
</dbReference>
<evidence type="ECO:0000256" key="7">
    <source>
        <dbReference type="ARBA" id="ARBA00023284"/>
    </source>
</evidence>
<keyword evidence="3" id="KW-0575">Peroxidase</keyword>
<dbReference type="InterPro" id="IPR050924">
    <property type="entry name" value="Peroxiredoxin_BCP/PrxQ"/>
</dbReference>
<keyword evidence="14" id="KW-1185">Reference proteome</keyword>
<dbReference type="EMBL" id="JNVM01000010">
    <property type="protein sequence ID" value="KEQ25522.1"/>
    <property type="molecule type" value="Genomic_DNA"/>
</dbReference>
<comment type="similarity">
    <text evidence="9">Belongs to the peroxiredoxin family. BCP/PrxQ subfamily.</text>
</comment>
<evidence type="ECO:0000256" key="2">
    <source>
        <dbReference type="ARBA" id="ARBA00013017"/>
    </source>
</evidence>
<proteinExistence type="inferred from homology"/>
<evidence type="ECO:0000256" key="9">
    <source>
        <dbReference type="ARBA" id="ARBA00038489"/>
    </source>
</evidence>
<dbReference type="OrthoDB" id="9809746at2"/>
<keyword evidence="6" id="KW-1015">Disulfide bond</keyword>
<name>A0A081P499_9BACL</name>
<dbReference type="GO" id="GO:0008379">
    <property type="term" value="F:thioredoxin peroxidase activity"/>
    <property type="evidence" value="ECO:0007669"/>
    <property type="project" value="TreeGrafter"/>
</dbReference>
<evidence type="ECO:0000256" key="1">
    <source>
        <dbReference type="ARBA" id="ARBA00003330"/>
    </source>
</evidence>
<dbReference type="SUPFAM" id="SSF52833">
    <property type="entry name" value="Thioredoxin-like"/>
    <property type="match status" value="1"/>
</dbReference>
<dbReference type="Proteomes" id="UP000028123">
    <property type="component" value="Unassembled WGS sequence"/>
</dbReference>
<keyword evidence="4" id="KW-0049">Antioxidant</keyword>
<dbReference type="Gene3D" id="3.40.30.10">
    <property type="entry name" value="Glutaredoxin"/>
    <property type="match status" value="1"/>
</dbReference>
<comment type="function">
    <text evidence="1">Thiol-specific peroxidase that catalyzes the reduction of hydrogen peroxide and organic hydroperoxides to water and alcohols, respectively. Plays a role in cell protection against oxidative stress by detoxifying peroxides and as sensor of hydrogen peroxide-mediated signaling events.</text>
</comment>
<organism evidence="13 14">
    <name type="scientific">Paenibacillus tyrfis</name>
    <dbReference type="NCBI Taxonomy" id="1501230"/>
    <lineage>
        <taxon>Bacteria</taxon>
        <taxon>Bacillati</taxon>
        <taxon>Bacillota</taxon>
        <taxon>Bacilli</taxon>
        <taxon>Bacillales</taxon>
        <taxon>Paenibacillaceae</taxon>
        <taxon>Paenibacillus</taxon>
    </lineage>
</organism>
<evidence type="ECO:0000313" key="14">
    <source>
        <dbReference type="Proteomes" id="UP000028123"/>
    </source>
</evidence>
<dbReference type="GO" id="GO:0045454">
    <property type="term" value="P:cell redox homeostasis"/>
    <property type="evidence" value="ECO:0007669"/>
    <property type="project" value="TreeGrafter"/>
</dbReference>
<dbReference type="GO" id="GO:0005737">
    <property type="term" value="C:cytoplasm"/>
    <property type="evidence" value="ECO:0007669"/>
    <property type="project" value="TreeGrafter"/>
</dbReference>
<dbReference type="InterPro" id="IPR013766">
    <property type="entry name" value="Thioredoxin_domain"/>
</dbReference>
<dbReference type="RefSeq" id="WP_036681724.1">
    <property type="nucleotide sequence ID" value="NZ_JNVM01000010.1"/>
</dbReference>